<evidence type="ECO:0000256" key="17">
    <source>
        <dbReference type="ARBA" id="ARBA00029310"/>
    </source>
</evidence>
<evidence type="ECO:0000256" key="2">
    <source>
        <dbReference type="ARBA" id="ARBA00006495"/>
    </source>
</evidence>
<evidence type="ECO:0000256" key="6">
    <source>
        <dbReference type="ARBA" id="ARBA00022679"/>
    </source>
</evidence>
<dbReference type="STRING" id="684364.F4P4G0"/>
<keyword evidence="8 19" id="KW-0547">Nucleotide-binding</keyword>
<dbReference type="UniPathway" id="UPA00057">
    <property type="reaction ID" value="UER00098"/>
</dbReference>
<evidence type="ECO:0000256" key="9">
    <source>
        <dbReference type="ARBA" id="ARBA00022777"/>
    </source>
</evidence>
<evidence type="ECO:0000259" key="20">
    <source>
        <dbReference type="Pfam" id="PF00288"/>
    </source>
</evidence>
<gene>
    <name evidence="21" type="ORF">BATDEDRAFT_25423</name>
</gene>
<name>F4P4G0_BATDJ</name>
<comment type="subcellular location">
    <subcellularLocation>
        <location evidence="1 19">Cytoplasm</location>
    </subcellularLocation>
</comment>
<evidence type="ECO:0000256" key="5">
    <source>
        <dbReference type="ARBA" id="ARBA00022516"/>
    </source>
</evidence>
<dbReference type="AlphaFoldDB" id="F4P4G0"/>
<dbReference type="PANTHER" id="PTHR43290:SF2">
    <property type="entry name" value="MEVALONATE KINASE"/>
    <property type="match status" value="1"/>
</dbReference>
<keyword evidence="14 19" id="KW-0443">Lipid metabolism</keyword>
<dbReference type="SUPFAM" id="SSF54211">
    <property type="entry name" value="Ribosomal protein S5 domain 2-like"/>
    <property type="match status" value="1"/>
</dbReference>
<dbReference type="EMBL" id="GL882885">
    <property type="protein sequence ID" value="EGF79917.1"/>
    <property type="molecule type" value="Genomic_DNA"/>
</dbReference>
<dbReference type="OMA" id="LMDFNHG"/>
<reference evidence="21 22" key="1">
    <citation type="submission" date="2009-12" db="EMBL/GenBank/DDBJ databases">
        <title>The draft genome of Batrachochytrium dendrobatidis.</title>
        <authorList>
            <consortium name="US DOE Joint Genome Institute (JGI-PGF)"/>
            <person name="Kuo A."/>
            <person name="Salamov A."/>
            <person name="Schmutz J."/>
            <person name="Lucas S."/>
            <person name="Pitluck S."/>
            <person name="Rosenblum E."/>
            <person name="Stajich J."/>
            <person name="Eisen M."/>
            <person name="Grigoriev I.V."/>
        </authorList>
    </citation>
    <scope>NUCLEOTIDE SEQUENCE [LARGE SCALE GENOMIC DNA]</scope>
    <source>
        <strain evidence="22">JAM81 / FGSC 10211</strain>
    </source>
</reference>
<dbReference type="InterPro" id="IPR006203">
    <property type="entry name" value="GHMP_knse_ATP-bd_CS"/>
</dbReference>
<keyword evidence="22" id="KW-1185">Reference proteome</keyword>
<dbReference type="FunCoup" id="F4P4G0">
    <property type="interactions" value="254"/>
</dbReference>
<evidence type="ECO:0000256" key="18">
    <source>
        <dbReference type="ARBA" id="ARBA00029438"/>
    </source>
</evidence>
<dbReference type="RefSeq" id="XP_006679449.1">
    <property type="nucleotide sequence ID" value="XM_006679386.1"/>
</dbReference>
<evidence type="ECO:0000256" key="19">
    <source>
        <dbReference type="RuleBase" id="RU363087"/>
    </source>
</evidence>
<dbReference type="GO" id="GO:0006696">
    <property type="term" value="P:ergosterol biosynthetic process"/>
    <property type="evidence" value="ECO:0000318"/>
    <property type="project" value="GO_Central"/>
</dbReference>
<evidence type="ECO:0000256" key="10">
    <source>
        <dbReference type="ARBA" id="ARBA00022840"/>
    </source>
</evidence>
<dbReference type="GO" id="GO:0005829">
    <property type="term" value="C:cytosol"/>
    <property type="evidence" value="ECO:0000318"/>
    <property type="project" value="GO_Central"/>
</dbReference>
<dbReference type="PRINTS" id="PR00959">
    <property type="entry name" value="MEVGALKINASE"/>
</dbReference>
<evidence type="ECO:0000313" key="22">
    <source>
        <dbReference type="Proteomes" id="UP000007241"/>
    </source>
</evidence>
<dbReference type="Gene3D" id="3.30.70.890">
    <property type="entry name" value="GHMP kinase, C-terminal domain"/>
    <property type="match status" value="1"/>
</dbReference>
<dbReference type="InterPro" id="IPR006205">
    <property type="entry name" value="Mev_gal_kin"/>
</dbReference>
<evidence type="ECO:0000256" key="4">
    <source>
        <dbReference type="ARBA" id="ARBA00022490"/>
    </source>
</evidence>
<dbReference type="FunFam" id="3.30.230.10:FF:000156">
    <property type="entry name" value="Mevalonate kinase"/>
    <property type="match status" value="1"/>
</dbReference>
<comment type="similarity">
    <text evidence="2 19">Belongs to the GHMP kinase family. Mevalonate kinase subfamily.</text>
</comment>
<evidence type="ECO:0000256" key="7">
    <source>
        <dbReference type="ARBA" id="ARBA00022723"/>
    </source>
</evidence>
<keyword evidence="13 19" id="KW-0756">Sterol biosynthesis</keyword>
<comment type="function">
    <text evidence="19">Mevalonate kinase; part of the second module of ergosterol biosynthesis pathway that includes the middle steps of the pathway. The second module is carried out in the vacuole and involves the formation of farnesyl diphosphate, which is also an important intermediate in the biosynthesis of ubiquinone, dolichol, heme and prenylated proteins.</text>
</comment>
<dbReference type="InterPro" id="IPR006204">
    <property type="entry name" value="GHMP_kinase_N_dom"/>
</dbReference>
<dbReference type="GO" id="GO:0005524">
    <property type="term" value="F:ATP binding"/>
    <property type="evidence" value="ECO:0007669"/>
    <property type="project" value="UniProtKB-KW"/>
</dbReference>
<dbReference type="InterPro" id="IPR020568">
    <property type="entry name" value="Ribosomal_Su5_D2-typ_SF"/>
</dbReference>
<dbReference type="GO" id="GO:0019287">
    <property type="term" value="P:isopentenyl diphosphate biosynthetic process, mevalonate pathway"/>
    <property type="evidence" value="ECO:0000318"/>
    <property type="project" value="GO_Central"/>
</dbReference>
<evidence type="ECO:0000256" key="15">
    <source>
        <dbReference type="ARBA" id="ARBA00023166"/>
    </source>
</evidence>
<dbReference type="GO" id="GO:0004496">
    <property type="term" value="F:mevalonate kinase activity"/>
    <property type="evidence" value="ECO:0000318"/>
    <property type="project" value="GO_Central"/>
</dbReference>
<dbReference type="Pfam" id="PF00288">
    <property type="entry name" value="GHMP_kinases_N"/>
    <property type="match status" value="1"/>
</dbReference>
<dbReference type="Gene3D" id="3.30.230.10">
    <property type="match status" value="1"/>
</dbReference>
<dbReference type="EC" id="2.7.1.36" evidence="3 19"/>
<dbReference type="PROSITE" id="PS00627">
    <property type="entry name" value="GHMP_KINASES_ATP"/>
    <property type="match status" value="1"/>
</dbReference>
<keyword evidence="9 19" id="KW-0418">Kinase</keyword>
<dbReference type="PANTHER" id="PTHR43290">
    <property type="entry name" value="MEVALONATE KINASE"/>
    <property type="match status" value="1"/>
</dbReference>
<protein>
    <recommendedName>
        <fullName evidence="3 19">Mevalonate kinase</fullName>
        <shortName evidence="19">MK</shortName>
        <ecNumber evidence="3 19">2.7.1.36</ecNumber>
    </recommendedName>
</protein>
<evidence type="ECO:0000256" key="16">
    <source>
        <dbReference type="ARBA" id="ARBA00023221"/>
    </source>
</evidence>
<keyword evidence="16 19" id="KW-0753">Steroid metabolism</keyword>
<dbReference type="FunFam" id="3.30.70.890:FF:000003">
    <property type="entry name" value="Mevalonate kinase"/>
    <property type="match status" value="1"/>
</dbReference>
<sequence length="390" mass="42348">MSAARLPCERSYLVSAPGKAIIFGEHAVVYGKSAIAASIDLRTTATIRPISDFITLSLPDLDFVFKWSVLLFNEIPHATLLPLKIQHDSLNMMMSMLPATCSEVVKQSASAFLTLYTQICHVRSGFHLDVTSALPIGAGLGSSASFSVCVASLLLLFSGTIQMPITATDQFSSHDLNLINNWAFISEKVIHGNPSGVDNSLCTFVCQAYFKSLVGGARVYTKLEGIQELKGFPQLEFILTNTTVPKSTKHEVEKVRLRREKFPYIVNSLLDSIQAISDCCTSACLKNDQNTITLLDLIEQFEVLVDMNQSILVGLGVSHPKLELIRLITSQHGHRSKLTGAGGGGCALTIIRPGTTEKDISTLCDALECEGFQCFRAQVGCKGVQACLIE</sequence>
<dbReference type="Proteomes" id="UP000007241">
    <property type="component" value="Unassembled WGS sequence"/>
</dbReference>
<evidence type="ECO:0000256" key="11">
    <source>
        <dbReference type="ARBA" id="ARBA00022842"/>
    </source>
</evidence>
<dbReference type="InterPro" id="IPR014721">
    <property type="entry name" value="Ribsml_uS5_D2-typ_fold_subgr"/>
</dbReference>
<dbReference type="NCBIfam" id="TIGR00549">
    <property type="entry name" value="mevalon_kin"/>
    <property type="match status" value="1"/>
</dbReference>
<dbReference type="SUPFAM" id="SSF55060">
    <property type="entry name" value="GHMP Kinase, C-terminal domain"/>
    <property type="match status" value="1"/>
</dbReference>
<evidence type="ECO:0000313" key="21">
    <source>
        <dbReference type="EMBL" id="EGF79917.1"/>
    </source>
</evidence>
<organism evidence="21 22">
    <name type="scientific">Batrachochytrium dendrobatidis (strain JAM81 / FGSC 10211)</name>
    <name type="common">Frog chytrid fungus</name>
    <dbReference type="NCBI Taxonomy" id="684364"/>
    <lineage>
        <taxon>Eukaryota</taxon>
        <taxon>Fungi</taxon>
        <taxon>Fungi incertae sedis</taxon>
        <taxon>Chytridiomycota</taxon>
        <taxon>Chytridiomycota incertae sedis</taxon>
        <taxon>Chytridiomycetes</taxon>
        <taxon>Rhizophydiales</taxon>
        <taxon>Rhizophydiales incertae sedis</taxon>
        <taxon>Batrachochytrium</taxon>
    </lineage>
</organism>
<dbReference type="InParanoid" id="F4P4G0"/>
<dbReference type="GeneID" id="18238785"/>
<keyword evidence="12 19" id="KW-0752">Steroid biosynthesis</keyword>
<comment type="catalytic activity">
    <reaction evidence="17">
        <text>(R)-mevalonate + ATP = (R)-5-phosphomevalonate + ADP + H(+)</text>
        <dbReference type="Rhea" id="RHEA:17065"/>
        <dbReference type="ChEBI" id="CHEBI:15378"/>
        <dbReference type="ChEBI" id="CHEBI:30616"/>
        <dbReference type="ChEBI" id="CHEBI:36464"/>
        <dbReference type="ChEBI" id="CHEBI:58146"/>
        <dbReference type="ChEBI" id="CHEBI:456216"/>
        <dbReference type="EC" id="2.7.1.36"/>
    </reaction>
    <physiologicalReaction direction="left-to-right" evidence="17">
        <dbReference type="Rhea" id="RHEA:17066"/>
    </physiologicalReaction>
</comment>
<keyword evidence="6 19" id="KW-0808">Transferase</keyword>
<evidence type="ECO:0000256" key="1">
    <source>
        <dbReference type="ARBA" id="ARBA00004496"/>
    </source>
</evidence>
<dbReference type="OrthoDB" id="1652964at2759"/>
<proteinExistence type="inferred from homology"/>
<evidence type="ECO:0000256" key="14">
    <source>
        <dbReference type="ARBA" id="ARBA00023098"/>
    </source>
</evidence>
<keyword evidence="5 19" id="KW-0444">Lipid biosynthesis</keyword>
<dbReference type="HOGENOM" id="CLU_017814_0_1_1"/>
<keyword evidence="10 19" id="KW-0067">ATP-binding</keyword>
<accession>F4P4G0</accession>
<keyword evidence="4 19" id="KW-0963">Cytoplasm</keyword>
<evidence type="ECO:0000256" key="8">
    <source>
        <dbReference type="ARBA" id="ARBA00022741"/>
    </source>
</evidence>
<evidence type="ECO:0000256" key="3">
    <source>
        <dbReference type="ARBA" id="ARBA00012103"/>
    </source>
</evidence>
<dbReference type="GO" id="GO:0046872">
    <property type="term" value="F:metal ion binding"/>
    <property type="evidence" value="ECO:0007669"/>
    <property type="project" value="UniProtKB-KW"/>
</dbReference>
<dbReference type="InterPro" id="IPR036554">
    <property type="entry name" value="GHMP_kinase_C_sf"/>
</dbReference>
<keyword evidence="15 19" id="KW-1207">Sterol metabolism</keyword>
<feature type="domain" description="GHMP kinase N-terminal" evidence="20">
    <location>
        <begin position="117"/>
        <end position="200"/>
    </location>
</feature>
<keyword evidence="7" id="KW-0479">Metal-binding</keyword>
<evidence type="ECO:0000256" key="13">
    <source>
        <dbReference type="ARBA" id="ARBA00023011"/>
    </source>
</evidence>
<keyword evidence="11" id="KW-0460">Magnesium</keyword>
<comment type="pathway">
    <text evidence="18 19">Isoprenoid biosynthesis; isopentenyl diphosphate biosynthesis via mevalonate pathway; isopentenyl diphosphate from (R)-mevalonate: step 1/3.</text>
</comment>
<evidence type="ECO:0000256" key="12">
    <source>
        <dbReference type="ARBA" id="ARBA00022955"/>
    </source>
</evidence>